<gene>
    <name evidence="3" type="ORF">699</name>
</gene>
<accession>A0A0E4G9Z4</accession>
<sequence>MPKILVILMTLFFLVGMPYPVAPLDAAEPNLEVVQADKENRAAVSQEEAWAVLQAAFPEIMAGQELDAEYSEQGLDGASYWEFQLKDETGVPNGNYSLRATVNALTGEITAMQYNPLPAYYQGKTVALNRQQAYQVADEFVKKIQPDKVAELVFLDTNQSSYYPRDRLNTFYNFTWNRQNNGMVVDWDSISVGVDAITGKVTRYSYVWHNANFPPAGTTISPQEITAKLLDEIGLYPSYTTQILNRESIFLRPIYSLNTNAQFFDVNTGEALKGDGTRIAKQDARIFETIPEPQKNTSRLERPVQAAASKMNPDQAKKVAEEAFKKMGITGEIRRSGGGTSSGLGYQEEFWHYSLVDNKSSNRFGNGPEIGIDVHTGFIHQYNNYAAANGGGENSITYATALQKAQEAIKLLNPEKQNQFVLCNQLWDEEPADTYHFYFNRLVNGISCPGGIRAEINKYTGSLINYWVNWPPYGFSALENMISPAQAESIYKEQQPFQLAYIFPADKNGAKNQRTEPLLVYRYAPDNKIDALSGEMLGRGEVSLNLDSAVPAGHPAAPALSLLQESGLLPAGIQPEAAVTRRQALKTLMASIQPNYYSSDLKISLALKDINVNDPDEVFLQKAVRKGVIKNQGYFDPDKIISREELAVWLVNCLDYQDVARMKNQISNPYKDADRISKDKTNYVGLVDGLGLLTADANQNFRPQDAVSWAELAVTSTRLATMRGNQSRY</sequence>
<protein>
    <submittedName>
        <fullName evidence="3">S-layer homology domain</fullName>
    </submittedName>
</protein>
<keyword evidence="1" id="KW-0677">Repeat</keyword>
<keyword evidence="4" id="KW-1185">Reference proteome</keyword>
<name>A0A0E4G9Z4_9FIRM</name>
<dbReference type="Proteomes" id="UP000045545">
    <property type="component" value="Unassembled WGS sequence"/>
</dbReference>
<reference evidence="3 4" key="1">
    <citation type="submission" date="2015-03" db="EMBL/GenBank/DDBJ databases">
        <authorList>
            <person name="Murphy D."/>
        </authorList>
    </citation>
    <scope>NUCLEOTIDE SEQUENCE [LARGE SCALE GENOMIC DNA]</scope>
    <source>
        <strain evidence="3 4">OL-4</strain>
    </source>
</reference>
<feature type="domain" description="SLH" evidence="2">
    <location>
        <begin position="603"/>
        <end position="664"/>
    </location>
</feature>
<dbReference type="RefSeq" id="WP_046495827.1">
    <property type="nucleotide sequence ID" value="NZ_CGIH01000009.1"/>
</dbReference>
<dbReference type="STRING" id="690567.699"/>
<dbReference type="OrthoDB" id="2473368at2"/>
<dbReference type="Pfam" id="PF00395">
    <property type="entry name" value="SLH"/>
    <property type="match status" value="1"/>
</dbReference>
<dbReference type="PROSITE" id="PS51272">
    <property type="entry name" value="SLH"/>
    <property type="match status" value="1"/>
</dbReference>
<evidence type="ECO:0000256" key="1">
    <source>
        <dbReference type="ARBA" id="ARBA00022737"/>
    </source>
</evidence>
<dbReference type="Pfam" id="PF16244">
    <property type="entry name" value="DUF4901"/>
    <property type="match status" value="2"/>
</dbReference>
<organism evidence="3 4">
    <name type="scientific">Syntrophomonas zehnderi OL-4</name>
    <dbReference type="NCBI Taxonomy" id="690567"/>
    <lineage>
        <taxon>Bacteria</taxon>
        <taxon>Bacillati</taxon>
        <taxon>Bacillota</taxon>
        <taxon>Clostridia</taxon>
        <taxon>Eubacteriales</taxon>
        <taxon>Syntrophomonadaceae</taxon>
        <taxon>Syntrophomonas</taxon>
    </lineage>
</organism>
<evidence type="ECO:0000313" key="3">
    <source>
        <dbReference type="EMBL" id="CFX17044.1"/>
    </source>
</evidence>
<evidence type="ECO:0000259" key="2">
    <source>
        <dbReference type="PROSITE" id="PS51272"/>
    </source>
</evidence>
<proteinExistence type="predicted"/>
<evidence type="ECO:0000313" key="4">
    <source>
        <dbReference type="Proteomes" id="UP000045545"/>
    </source>
</evidence>
<dbReference type="InterPro" id="IPR001119">
    <property type="entry name" value="SLH_dom"/>
</dbReference>
<dbReference type="InterPro" id="IPR032599">
    <property type="entry name" value="YcdB/YcdC_rep_domain"/>
</dbReference>
<dbReference type="EMBL" id="CGIH01000009">
    <property type="protein sequence ID" value="CFX17044.1"/>
    <property type="molecule type" value="Genomic_DNA"/>
</dbReference>
<dbReference type="AlphaFoldDB" id="A0A0E4G9Z4"/>